<organism evidence="2 3">
    <name type="scientific">Virgisporangium aliadipatigenens</name>
    <dbReference type="NCBI Taxonomy" id="741659"/>
    <lineage>
        <taxon>Bacteria</taxon>
        <taxon>Bacillati</taxon>
        <taxon>Actinomycetota</taxon>
        <taxon>Actinomycetes</taxon>
        <taxon>Micromonosporales</taxon>
        <taxon>Micromonosporaceae</taxon>
        <taxon>Virgisporangium</taxon>
    </lineage>
</organism>
<dbReference type="SUPFAM" id="SSF48452">
    <property type="entry name" value="TPR-like"/>
    <property type="match status" value="1"/>
</dbReference>
<dbReference type="EMBL" id="BOPF01000001">
    <property type="protein sequence ID" value="GIJ43186.1"/>
    <property type="molecule type" value="Genomic_DNA"/>
</dbReference>
<dbReference type="Pfam" id="PF13374">
    <property type="entry name" value="TPR_10"/>
    <property type="match status" value="3"/>
</dbReference>
<dbReference type="PANTHER" id="PTHR35205:SF1">
    <property type="entry name" value="ZU5 DOMAIN-CONTAINING PROTEIN"/>
    <property type="match status" value="1"/>
</dbReference>
<dbReference type="InterPro" id="IPR002182">
    <property type="entry name" value="NB-ARC"/>
</dbReference>
<gene>
    <name evidence="2" type="ORF">Val02_00720</name>
</gene>
<name>A0A8J3YDW3_9ACTN</name>
<dbReference type="AlphaFoldDB" id="A0A8J3YDW3"/>
<dbReference type="Pfam" id="PF13424">
    <property type="entry name" value="TPR_12"/>
    <property type="match status" value="1"/>
</dbReference>
<accession>A0A8J3YDW3</accession>
<dbReference type="SUPFAM" id="SSF52540">
    <property type="entry name" value="P-loop containing nucleoside triphosphate hydrolases"/>
    <property type="match status" value="1"/>
</dbReference>
<reference evidence="2" key="1">
    <citation type="submission" date="2021-01" db="EMBL/GenBank/DDBJ databases">
        <title>Whole genome shotgun sequence of Virgisporangium aliadipatigenens NBRC 105644.</title>
        <authorList>
            <person name="Komaki H."/>
            <person name="Tamura T."/>
        </authorList>
    </citation>
    <scope>NUCLEOTIDE SEQUENCE</scope>
    <source>
        <strain evidence="2">NBRC 105644</strain>
    </source>
</reference>
<comment type="caution">
    <text evidence="2">The sequence shown here is derived from an EMBL/GenBank/DDBJ whole genome shotgun (WGS) entry which is preliminary data.</text>
</comment>
<dbReference type="Proteomes" id="UP000619260">
    <property type="component" value="Unassembled WGS sequence"/>
</dbReference>
<evidence type="ECO:0000313" key="3">
    <source>
        <dbReference type="Proteomes" id="UP000619260"/>
    </source>
</evidence>
<dbReference type="GO" id="GO:0043531">
    <property type="term" value="F:ADP binding"/>
    <property type="evidence" value="ECO:0007669"/>
    <property type="project" value="InterPro"/>
</dbReference>
<evidence type="ECO:0000259" key="1">
    <source>
        <dbReference type="Pfam" id="PF00931"/>
    </source>
</evidence>
<dbReference type="InterPro" id="IPR027417">
    <property type="entry name" value="P-loop_NTPase"/>
</dbReference>
<dbReference type="PANTHER" id="PTHR35205">
    <property type="entry name" value="NB-ARC AND TPR DOMAIN PROTEIN"/>
    <property type="match status" value="1"/>
</dbReference>
<proteinExistence type="predicted"/>
<dbReference type="Gene3D" id="1.25.40.10">
    <property type="entry name" value="Tetratricopeptide repeat domain"/>
    <property type="match status" value="1"/>
</dbReference>
<feature type="domain" description="NB-ARC" evidence="1">
    <location>
        <begin position="91"/>
        <end position="228"/>
    </location>
</feature>
<keyword evidence="3" id="KW-1185">Reference proteome</keyword>
<dbReference type="Gene3D" id="3.40.50.300">
    <property type="entry name" value="P-loop containing nucleotide triphosphate hydrolases"/>
    <property type="match status" value="1"/>
</dbReference>
<evidence type="ECO:0000313" key="2">
    <source>
        <dbReference type="EMBL" id="GIJ43186.1"/>
    </source>
</evidence>
<dbReference type="Pfam" id="PF00931">
    <property type="entry name" value="NB-ARC"/>
    <property type="match status" value="1"/>
</dbReference>
<protein>
    <recommendedName>
        <fullName evidence="1">NB-ARC domain-containing protein</fullName>
    </recommendedName>
</protein>
<dbReference type="PRINTS" id="PR00364">
    <property type="entry name" value="DISEASERSIST"/>
</dbReference>
<sequence>MAVTGPLPSSDTWTVPMQAGQGYAAGQHITQYNTWMYTAAVRAPQDVPPPEGAHNLPLASTEFVGRDLDQLDALLGRTRSGVVGQSAAHSQVAVHGLGGIGKTELVLHYARDYRRRFPLVWWINADNADNISEGLTGITTRLQCAVAATHAQQWAIGWLQAHPGWLLVLDNVEEVAHISPLLSQVAGHGHILVTTRRDPSAGEWAALGMEPLRLAQLDRKASVDLLIRLTGNADRSGADAVAEELGDLPLALEQAATYITRRPGMDYRSYQVALAERFGKVSRHGGRDGRTTRTFAEVWQVTMATITEQSPLARRILDVVAWLGPERLPQDVLYPLADDPDRVIDAIELLAAHNMVRRREDHTISTHRLVQAVTRDLQPATTEWPALAVNLLASAAPTQYLRDVDTDRPRWKSFLPHIDACWNAMPAQRRNQALLLLVHNAALYRMNLEQTGAEEAVALLEEVAACYERSLGRTHRSTIRARRHLGEALIRIRRSTEAAARLEEVVADYRRTFGDDHWETLVSRLHLAKTYRASHQVGTAVDLIERVFDDCRRALGDEHLITLWAGRELASVYRTAGRAADALRYRRAAVSQVRKWYGKEHLETLRIRRRLAGDHVAMGKVEEAVLQYKHVVADCRRVLGKDHPETLKAVEELKDASSQRSWWRRWMG</sequence>
<dbReference type="NCBIfam" id="NF040586">
    <property type="entry name" value="FxSxx_TPR"/>
    <property type="match status" value="1"/>
</dbReference>
<dbReference type="InterPro" id="IPR011990">
    <property type="entry name" value="TPR-like_helical_dom_sf"/>
</dbReference>